<dbReference type="SUPFAM" id="SSF57756">
    <property type="entry name" value="Retrovirus zinc finger-like domains"/>
    <property type="match status" value="1"/>
</dbReference>
<dbReference type="Pfam" id="PF06839">
    <property type="entry name" value="Zn_ribbon_GRF"/>
    <property type="match status" value="1"/>
</dbReference>
<dbReference type="InterPro" id="IPR034144">
    <property type="entry name" value="TOPRIM_TopoIII"/>
</dbReference>
<evidence type="ECO:0000259" key="15">
    <source>
        <dbReference type="PROSITE" id="PS51999"/>
    </source>
</evidence>
<dbReference type="GO" id="GO:0006265">
    <property type="term" value="P:DNA topological change"/>
    <property type="evidence" value="ECO:0007669"/>
    <property type="project" value="InterPro"/>
</dbReference>
<dbReference type="SMART" id="SM00343">
    <property type="entry name" value="ZnF_C2HC"/>
    <property type="match status" value="2"/>
</dbReference>
<keyword evidence="18" id="KW-1185">Reference proteome</keyword>
<feature type="domain" description="CCHC-type" evidence="13">
    <location>
        <begin position="768"/>
        <end position="783"/>
    </location>
</feature>
<dbReference type="PROSITE" id="PS50880">
    <property type="entry name" value="TOPRIM"/>
    <property type="match status" value="1"/>
</dbReference>
<dbReference type="InterPro" id="IPR001878">
    <property type="entry name" value="Znf_CCHC"/>
</dbReference>
<keyword evidence="4" id="KW-0479">Metal-binding</keyword>
<dbReference type="PANTHER" id="PTHR11390:SF21">
    <property type="entry name" value="DNA TOPOISOMERASE 3-ALPHA"/>
    <property type="match status" value="1"/>
</dbReference>
<feature type="region of interest" description="Disordered" evidence="12">
    <location>
        <begin position="786"/>
        <end position="816"/>
    </location>
</feature>
<keyword evidence="9 11" id="KW-0413">Isomerase</keyword>
<dbReference type="Proteomes" id="UP000439903">
    <property type="component" value="Unassembled WGS sequence"/>
</dbReference>
<dbReference type="GO" id="GO:0031422">
    <property type="term" value="C:RecQ family helicase-topoisomerase III complex"/>
    <property type="evidence" value="ECO:0007669"/>
    <property type="project" value="TreeGrafter"/>
</dbReference>
<organism evidence="17 18">
    <name type="scientific">Gigaspora margarita</name>
    <dbReference type="NCBI Taxonomy" id="4874"/>
    <lineage>
        <taxon>Eukaryota</taxon>
        <taxon>Fungi</taxon>
        <taxon>Fungi incertae sedis</taxon>
        <taxon>Mucoromycota</taxon>
        <taxon>Glomeromycotina</taxon>
        <taxon>Glomeromycetes</taxon>
        <taxon>Diversisporales</taxon>
        <taxon>Gigasporaceae</taxon>
        <taxon>Gigaspora</taxon>
    </lineage>
</organism>
<dbReference type="SMART" id="SM00437">
    <property type="entry name" value="TOP1Ac"/>
    <property type="match status" value="1"/>
</dbReference>
<dbReference type="SMART" id="SM00436">
    <property type="entry name" value="TOP1Bc"/>
    <property type="match status" value="1"/>
</dbReference>
<evidence type="ECO:0000259" key="16">
    <source>
        <dbReference type="PROSITE" id="PS52039"/>
    </source>
</evidence>
<gene>
    <name evidence="17" type="ORF">F8M41_012399</name>
</gene>
<evidence type="ECO:0000256" key="9">
    <source>
        <dbReference type="ARBA" id="ARBA00023235"/>
    </source>
</evidence>
<evidence type="ECO:0000256" key="3">
    <source>
        <dbReference type="ARBA" id="ARBA00012891"/>
    </source>
</evidence>
<dbReference type="InterPro" id="IPR003602">
    <property type="entry name" value="Topo_IA_DNA-bd_dom"/>
</dbReference>
<dbReference type="InterPro" id="IPR010666">
    <property type="entry name" value="Znf_GRF"/>
</dbReference>
<dbReference type="CDD" id="cd03362">
    <property type="entry name" value="TOPRIM_TopoIA_TopoIII"/>
    <property type="match status" value="1"/>
</dbReference>
<evidence type="ECO:0000256" key="2">
    <source>
        <dbReference type="ARBA" id="ARBA00009446"/>
    </source>
</evidence>
<dbReference type="PROSITE" id="PS52039">
    <property type="entry name" value="TOPO_IA_2"/>
    <property type="match status" value="1"/>
</dbReference>
<dbReference type="InterPro" id="IPR006171">
    <property type="entry name" value="TOPRIM_dom"/>
</dbReference>
<feature type="compositionally biased region" description="Polar residues" evidence="12">
    <location>
        <begin position="610"/>
        <end position="625"/>
    </location>
</feature>
<dbReference type="PANTHER" id="PTHR11390">
    <property type="entry name" value="PROKARYOTIC DNA TOPOISOMERASE"/>
    <property type="match status" value="1"/>
</dbReference>
<keyword evidence="8 11" id="KW-0238">DNA-binding</keyword>
<dbReference type="PROSITE" id="PS50158">
    <property type="entry name" value="ZF_CCHC"/>
    <property type="match status" value="2"/>
</dbReference>
<dbReference type="Pfam" id="PF00098">
    <property type="entry name" value="zf-CCHC"/>
    <property type="match status" value="2"/>
</dbReference>
<dbReference type="InterPro" id="IPR013825">
    <property type="entry name" value="Topo_IA_cen_sub2"/>
</dbReference>
<comment type="function">
    <text evidence="11">Introduces a single-strand break via transesterification at a target site in duplex DNA. Releases the supercoiling and torsional tension of DNA introduced during the DNA replication and transcription by transiently cleaving and rejoining one strand of the DNA duplex. The scissile phosphodiester is attacked by the catalytic tyrosine of the enzyme, resulting in the formation of a DNA-(5'-phosphotyrosyl)-enzyme intermediate and the expulsion of a 3'-OH DNA strand.</text>
</comment>
<dbReference type="AlphaFoldDB" id="A0A8H4A1Y6"/>
<dbReference type="Gene3D" id="2.70.20.10">
    <property type="entry name" value="Topoisomerase I, domain 3"/>
    <property type="match status" value="1"/>
</dbReference>
<dbReference type="InterPro" id="IPR000380">
    <property type="entry name" value="Topo_IA"/>
</dbReference>
<comment type="similarity">
    <text evidence="2 11">Belongs to the type IA topoisomerase family.</text>
</comment>
<evidence type="ECO:0000256" key="10">
    <source>
        <dbReference type="PROSITE-ProRule" id="PRU00047"/>
    </source>
</evidence>
<evidence type="ECO:0000256" key="7">
    <source>
        <dbReference type="ARBA" id="ARBA00023029"/>
    </source>
</evidence>
<feature type="domain" description="Topo IA-type catalytic" evidence="16">
    <location>
        <begin position="165"/>
        <end position="589"/>
    </location>
</feature>
<accession>A0A8H4A1Y6</accession>
<evidence type="ECO:0000256" key="6">
    <source>
        <dbReference type="ARBA" id="ARBA00022833"/>
    </source>
</evidence>
<dbReference type="GO" id="GO:0003917">
    <property type="term" value="F:DNA topoisomerase type I (single strand cut, ATP-independent) activity"/>
    <property type="evidence" value="ECO:0007669"/>
    <property type="project" value="UniProtKB-EC"/>
</dbReference>
<feature type="domain" description="GRF-type" evidence="15">
    <location>
        <begin position="666"/>
        <end position="707"/>
    </location>
</feature>
<dbReference type="InterPro" id="IPR036875">
    <property type="entry name" value="Znf_CCHC_sf"/>
</dbReference>
<dbReference type="SMART" id="SM00493">
    <property type="entry name" value="TOPRIM"/>
    <property type="match status" value="1"/>
</dbReference>
<sequence length="816" mass="92237">MKVLCVAEKPSLAKSISQILSNGSTRSRPTRNKYIHNYDFSCMSNDNRTVQVTMTSVIGHLMAYDFPPEYQNWLQVSPLTLFDAPTEKHVIRGIEAIRDNIAKEARNAEQIMIWTDCDREGENIGSEIVAVCRGANSRIKVSRARFSAIISQQIRHAWQSPVELDYRQANAVDARAELDLRIGAAFSRFQTLSLQNLFSELHNKVISYGSCQFPTLGFVVDQYLKVQNFVTEIFWKIYVALERDGNVVEFHWMRNHLFDRLACVIIYEKCLENPTATVVEVKSKEVKKWKPYPLTTVELQKTGSRYLHISSDRLMHVAEQLYVKGLISYPRTETDQFDKQFDFRSLIEQQTQDTRWGNFATRLLAGEFRTPRNGSHNDQAHPPIHPTLYASDLTGDELKIYEFVVRRFLACCSDHAVGHETIIEIKLWEEKFTAKGLVILARNYLDIYPYDRWGESTLPNFQKGETFIPTTCEMREGRTSPPEYLTEADLISIMDQNGIGTDATIHVHIAKIIEREYARKDNRNGKTYILPSNLGIALVEGYVTIGFDKSLSKPFLRREMESNLKMVCDGQQQKDNVIRDSLAMYKDMYIKTSENVQKLIRSISNRLTTSGSNPNLNVSNNTSLESRPRPAQPVRGRYTPSFQSAASAFRSSTAQSDSSNSDHPKCRCGLYAASNKTMSLGVNHGRPYFTCPKAGKKCTFFQWADGASTSGSGTRRTHASSDNSSGNGTCYNCGETGHFASVCKESKRTRTNTTSDNTLQSIMSTSTCYKCNQVGHWSNNCPNAESSFNASRGRGRGSTSNRRSKRGRGSTRRDPA</sequence>
<proteinExistence type="inferred from homology"/>
<protein>
    <recommendedName>
        <fullName evidence="3 11">DNA topoisomerase</fullName>
        <ecNumber evidence="3 11">5.6.2.1</ecNumber>
    </recommendedName>
</protein>
<evidence type="ECO:0000256" key="12">
    <source>
        <dbReference type="SAM" id="MobiDB-lite"/>
    </source>
</evidence>
<dbReference type="SUPFAM" id="SSF56712">
    <property type="entry name" value="Prokaryotic type I DNA topoisomerase"/>
    <property type="match status" value="1"/>
</dbReference>
<dbReference type="Gene3D" id="3.40.50.140">
    <property type="match status" value="1"/>
</dbReference>
<evidence type="ECO:0000256" key="5">
    <source>
        <dbReference type="ARBA" id="ARBA00022771"/>
    </source>
</evidence>
<evidence type="ECO:0000313" key="18">
    <source>
        <dbReference type="Proteomes" id="UP000439903"/>
    </source>
</evidence>
<dbReference type="GO" id="GO:0005634">
    <property type="term" value="C:nucleus"/>
    <property type="evidence" value="ECO:0007669"/>
    <property type="project" value="TreeGrafter"/>
</dbReference>
<dbReference type="OrthoDB" id="430051at2759"/>
<dbReference type="CDD" id="cd00186">
    <property type="entry name" value="TOP1Ac"/>
    <property type="match status" value="1"/>
</dbReference>
<keyword evidence="5 10" id="KW-0863">Zinc-finger</keyword>
<dbReference type="GO" id="GO:0006281">
    <property type="term" value="P:DNA repair"/>
    <property type="evidence" value="ECO:0007669"/>
    <property type="project" value="TreeGrafter"/>
</dbReference>
<dbReference type="EC" id="5.6.2.1" evidence="3 11"/>
<evidence type="ECO:0000256" key="11">
    <source>
        <dbReference type="RuleBase" id="RU362092"/>
    </source>
</evidence>
<dbReference type="FunFam" id="2.70.20.10:FF:000004">
    <property type="entry name" value="DNA topoisomerase"/>
    <property type="match status" value="1"/>
</dbReference>
<feature type="domain" description="CCHC-type" evidence="13">
    <location>
        <begin position="730"/>
        <end position="745"/>
    </location>
</feature>
<reference evidence="17 18" key="1">
    <citation type="journal article" date="2019" name="Environ. Microbiol.">
        <title>At the nexus of three kingdoms: the genome of the mycorrhizal fungus Gigaspora margarita provides insights into plant, endobacterial and fungal interactions.</title>
        <authorList>
            <person name="Venice F."/>
            <person name="Ghignone S."/>
            <person name="Salvioli di Fossalunga A."/>
            <person name="Amselem J."/>
            <person name="Novero M."/>
            <person name="Xianan X."/>
            <person name="Sedzielewska Toro K."/>
            <person name="Morin E."/>
            <person name="Lipzen A."/>
            <person name="Grigoriev I.V."/>
            <person name="Henrissat B."/>
            <person name="Martin F.M."/>
            <person name="Bonfante P."/>
        </authorList>
    </citation>
    <scope>NUCLEOTIDE SEQUENCE [LARGE SCALE GENOMIC DNA]</scope>
    <source>
        <strain evidence="17 18">BEG34</strain>
    </source>
</reference>
<keyword evidence="6" id="KW-0862">Zinc</keyword>
<dbReference type="GO" id="GO:0008270">
    <property type="term" value="F:zinc ion binding"/>
    <property type="evidence" value="ECO:0007669"/>
    <property type="project" value="UniProtKB-KW"/>
</dbReference>
<evidence type="ECO:0000259" key="14">
    <source>
        <dbReference type="PROSITE" id="PS50880"/>
    </source>
</evidence>
<evidence type="ECO:0000256" key="8">
    <source>
        <dbReference type="ARBA" id="ARBA00023125"/>
    </source>
</evidence>
<feature type="region of interest" description="Disordered" evidence="12">
    <location>
        <begin position="645"/>
        <end position="664"/>
    </location>
</feature>
<dbReference type="GO" id="GO:0006310">
    <property type="term" value="P:DNA recombination"/>
    <property type="evidence" value="ECO:0007669"/>
    <property type="project" value="TreeGrafter"/>
</dbReference>
<dbReference type="FunFam" id="1.10.290.10:FF:000001">
    <property type="entry name" value="DNA topoisomerase"/>
    <property type="match status" value="1"/>
</dbReference>
<feature type="region of interest" description="Disordered" evidence="12">
    <location>
        <begin position="610"/>
        <end position="638"/>
    </location>
</feature>
<dbReference type="FunFam" id="3.40.50.140:FF:000005">
    <property type="entry name" value="DNA topoisomerase"/>
    <property type="match status" value="1"/>
</dbReference>
<keyword evidence="7 11" id="KW-0799">Topoisomerase</keyword>
<dbReference type="Gene3D" id="1.10.460.10">
    <property type="entry name" value="Topoisomerase I, domain 2"/>
    <property type="match status" value="1"/>
</dbReference>
<dbReference type="Pfam" id="PF01131">
    <property type="entry name" value="Topoisom_bac"/>
    <property type="match status" value="1"/>
</dbReference>
<dbReference type="PRINTS" id="PR00417">
    <property type="entry name" value="PRTPISMRASEI"/>
</dbReference>
<evidence type="ECO:0000259" key="13">
    <source>
        <dbReference type="PROSITE" id="PS50158"/>
    </source>
</evidence>
<dbReference type="Gene3D" id="4.10.60.10">
    <property type="entry name" value="Zinc finger, CCHC-type"/>
    <property type="match status" value="2"/>
</dbReference>
<dbReference type="PROSITE" id="PS51999">
    <property type="entry name" value="ZF_GRF"/>
    <property type="match status" value="1"/>
</dbReference>
<dbReference type="EMBL" id="WTPW01002514">
    <property type="protein sequence ID" value="KAF0378681.1"/>
    <property type="molecule type" value="Genomic_DNA"/>
</dbReference>
<dbReference type="InterPro" id="IPR013826">
    <property type="entry name" value="Topo_IA_cen_sub3"/>
</dbReference>
<evidence type="ECO:0000256" key="1">
    <source>
        <dbReference type="ARBA" id="ARBA00000213"/>
    </source>
</evidence>
<feature type="compositionally biased region" description="Low complexity" evidence="12">
    <location>
        <begin position="645"/>
        <end position="659"/>
    </location>
</feature>
<comment type="caution">
    <text evidence="17">The sequence shown here is derived from an EMBL/GenBank/DDBJ whole genome shotgun (WGS) entry which is preliminary data.</text>
</comment>
<dbReference type="InterPro" id="IPR013824">
    <property type="entry name" value="Topo_IA_cen_sub1"/>
</dbReference>
<name>A0A8H4A1Y6_GIGMA</name>
<dbReference type="InterPro" id="IPR013497">
    <property type="entry name" value="Topo_IA_cen"/>
</dbReference>
<dbReference type="GO" id="GO:0003677">
    <property type="term" value="F:DNA binding"/>
    <property type="evidence" value="ECO:0007669"/>
    <property type="project" value="UniProtKB-KW"/>
</dbReference>
<dbReference type="InterPro" id="IPR023405">
    <property type="entry name" value="Topo_IA_core_domain"/>
</dbReference>
<evidence type="ECO:0000313" key="17">
    <source>
        <dbReference type="EMBL" id="KAF0378681.1"/>
    </source>
</evidence>
<dbReference type="Gene3D" id="1.10.290.10">
    <property type="entry name" value="Topoisomerase I, domain 4"/>
    <property type="match status" value="1"/>
</dbReference>
<dbReference type="Pfam" id="PF01751">
    <property type="entry name" value="Toprim"/>
    <property type="match status" value="1"/>
</dbReference>
<comment type="catalytic activity">
    <reaction evidence="1 11">
        <text>ATP-independent breakage of single-stranded DNA, followed by passage and rejoining.</text>
        <dbReference type="EC" id="5.6.2.1"/>
    </reaction>
</comment>
<evidence type="ECO:0000256" key="4">
    <source>
        <dbReference type="ARBA" id="ARBA00022723"/>
    </source>
</evidence>
<feature type="domain" description="Toprim" evidence="14">
    <location>
        <begin position="2"/>
        <end position="147"/>
    </location>
</feature>
<dbReference type="InterPro" id="IPR003601">
    <property type="entry name" value="Topo_IA_2"/>
</dbReference>